<keyword evidence="3" id="KW-1185">Reference proteome</keyword>
<reference evidence="2 3" key="1">
    <citation type="journal article" date="2019" name="Sci. Rep.">
        <title>Orb-weaving spider Araneus ventricosus genome elucidates the spidroin gene catalogue.</title>
        <authorList>
            <person name="Kono N."/>
            <person name="Nakamura H."/>
            <person name="Ohtoshi R."/>
            <person name="Moran D.A.P."/>
            <person name="Shinohara A."/>
            <person name="Yoshida Y."/>
            <person name="Fujiwara M."/>
            <person name="Mori M."/>
            <person name="Tomita M."/>
            <person name="Arakawa K."/>
        </authorList>
    </citation>
    <scope>NUCLEOTIDE SEQUENCE [LARGE SCALE GENOMIC DNA]</scope>
</reference>
<organism evidence="2 3">
    <name type="scientific">Araneus ventricosus</name>
    <name type="common">Orbweaver spider</name>
    <name type="synonym">Epeira ventricosa</name>
    <dbReference type="NCBI Taxonomy" id="182803"/>
    <lineage>
        <taxon>Eukaryota</taxon>
        <taxon>Metazoa</taxon>
        <taxon>Ecdysozoa</taxon>
        <taxon>Arthropoda</taxon>
        <taxon>Chelicerata</taxon>
        <taxon>Arachnida</taxon>
        <taxon>Araneae</taxon>
        <taxon>Araneomorphae</taxon>
        <taxon>Entelegynae</taxon>
        <taxon>Araneoidea</taxon>
        <taxon>Araneidae</taxon>
        <taxon>Araneus</taxon>
    </lineage>
</organism>
<gene>
    <name evidence="2" type="ORF">AVEN_1961_1</name>
</gene>
<accession>A0A4Y2PG57</accession>
<proteinExistence type="predicted"/>
<dbReference type="OrthoDB" id="6437545at2759"/>
<sequence length="110" mass="12709">MRIPIPQQYGFTAQLPTTHQLLQVVEHIHKGKNSNLLTAAIFLDIAKAFDKVWTEGLIHKLIAYKFPRYIIKIIHSYLTDRYFTLIIKSTDFSPRKLNADVPQRGILAHP</sequence>
<dbReference type="EMBL" id="BGPR01011207">
    <property type="protein sequence ID" value="GBN50181.1"/>
    <property type="molecule type" value="Genomic_DNA"/>
</dbReference>
<evidence type="ECO:0000313" key="3">
    <source>
        <dbReference type="Proteomes" id="UP000499080"/>
    </source>
</evidence>
<dbReference type="PANTHER" id="PTHR19446">
    <property type="entry name" value="REVERSE TRANSCRIPTASES"/>
    <property type="match status" value="1"/>
</dbReference>
<dbReference type="AlphaFoldDB" id="A0A4Y2PG57"/>
<comment type="caution">
    <text evidence="2">The sequence shown here is derived from an EMBL/GenBank/DDBJ whole genome shotgun (WGS) entry which is preliminary data.</text>
</comment>
<protein>
    <recommendedName>
        <fullName evidence="1">Reverse transcriptase domain-containing protein</fullName>
    </recommendedName>
</protein>
<dbReference type="Pfam" id="PF00078">
    <property type="entry name" value="RVT_1"/>
    <property type="match status" value="1"/>
</dbReference>
<dbReference type="Proteomes" id="UP000499080">
    <property type="component" value="Unassembled WGS sequence"/>
</dbReference>
<dbReference type="InterPro" id="IPR000477">
    <property type="entry name" value="RT_dom"/>
</dbReference>
<name>A0A4Y2PG57_ARAVE</name>
<evidence type="ECO:0000313" key="2">
    <source>
        <dbReference type="EMBL" id="GBN50181.1"/>
    </source>
</evidence>
<feature type="domain" description="Reverse transcriptase" evidence="1">
    <location>
        <begin position="8"/>
        <end position="103"/>
    </location>
</feature>
<evidence type="ECO:0000259" key="1">
    <source>
        <dbReference type="Pfam" id="PF00078"/>
    </source>
</evidence>